<protein>
    <submittedName>
        <fullName evidence="2">Uncharacterized protein</fullName>
    </submittedName>
</protein>
<accession>J9B930</accession>
<dbReference type="PATRIC" id="fig|1053201.3.peg.5586"/>
<evidence type="ECO:0000313" key="3">
    <source>
        <dbReference type="Proteomes" id="UP000004136"/>
    </source>
</evidence>
<gene>
    <name evidence="2" type="ORF">IG3_05449</name>
</gene>
<dbReference type="Proteomes" id="UP000004136">
    <property type="component" value="Unassembled WGS sequence"/>
</dbReference>
<evidence type="ECO:0000256" key="1">
    <source>
        <dbReference type="SAM" id="Phobius"/>
    </source>
</evidence>
<dbReference type="HOGENOM" id="CLU_217815_0_0_9"/>
<sequence>MFNWTTPGEVIVGILLLGAITIATRYTINQIKYL</sequence>
<dbReference type="AlphaFoldDB" id="J9B930"/>
<keyword evidence="1" id="KW-0812">Transmembrane</keyword>
<proteinExistence type="predicted"/>
<organism evidence="2 3">
    <name type="scientific">Bacillus cereus HuA2-1</name>
    <dbReference type="NCBI Taxonomy" id="1053201"/>
    <lineage>
        <taxon>Bacteria</taxon>
        <taxon>Bacillati</taxon>
        <taxon>Bacillota</taxon>
        <taxon>Bacilli</taxon>
        <taxon>Bacillales</taxon>
        <taxon>Bacillaceae</taxon>
        <taxon>Bacillus</taxon>
        <taxon>Bacillus cereus group</taxon>
    </lineage>
</organism>
<comment type="caution">
    <text evidence="2">The sequence shown here is derived from an EMBL/GenBank/DDBJ whole genome shotgun (WGS) entry which is preliminary data.</text>
</comment>
<name>J9B930_BACCE</name>
<reference evidence="2 3" key="1">
    <citation type="submission" date="2012-04" db="EMBL/GenBank/DDBJ databases">
        <title>The Genome Sequence of Bacillus cereus HuA2-1.</title>
        <authorList>
            <consortium name="The Broad Institute Genome Sequencing Platform"/>
            <consortium name="The Broad Institute Genome Sequencing Center for Infectious Disease"/>
            <person name="Feldgarden M."/>
            <person name="Van der Auwera G.A."/>
            <person name="Mahillon J."/>
            <person name="Duprez V."/>
            <person name="Timmery S."/>
            <person name="Mattelet C."/>
            <person name="Dierick K."/>
            <person name="Sun M."/>
            <person name="Yu Z."/>
            <person name="Zhu L."/>
            <person name="Hu X."/>
            <person name="Shank E.B."/>
            <person name="Swiecicka I."/>
            <person name="Hansen B.M."/>
            <person name="Andrup L."/>
            <person name="Young S.K."/>
            <person name="Zeng Q."/>
            <person name="Gargeya S."/>
            <person name="Fitzgerald M."/>
            <person name="Haas B."/>
            <person name="Abouelleil A."/>
            <person name="Alvarado L."/>
            <person name="Arachchi H.M."/>
            <person name="Berlin A."/>
            <person name="Chapman S.B."/>
            <person name="Goldberg J."/>
            <person name="Griggs A."/>
            <person name="Gujja S."/>
            <person name="Hansen M."/>
            <person name="Howarth C."/>
            <person name="Imamovic A."/>
            <person name="Larimer J."/>
            <person name="McCowen C."/>
            <person name="Montmayeur A."/>
            <person name="Murphy C."/>
            <person name="Neiman D."/>
            <person name="Pearson M."/>
            <person name="Priest M."/>
            <person name="Roberts A."/>
            <person name="Saif S."/>
            <person name="Shea T."/>
            <person name="Sisk P."/>
            <person name="Sykes S."/>
            <person name="Wortman J."/>
            <person name="Nusbaum C."/>
            <person name="Birren B."/>
        </authorList>
    </citation>
    <scope>NUCLEOTIDE SEQUENCE [LARGE SCALE GENOMIC DNA]</scope>
    <source>
        <strain evidence="2 3">HuA2-1</strain>
    </source>
</reference>
<dbReference type="EMBL" id="AHDV01000048">
    <property type="protein sequence ID" value="EJV75426.1"/>
    <property type="molecule type" value="Genomic_DNA"/>
</dbReference>
<feature type="transmembrane region" description="Helical" evidence="1">
    <location>
        <begin position="6"/>
        <end position="28"/>
    </location>
</feature>
<evidence type="ECO:0000313" key="2">
    <source>
        <dbReference type="EMBL" id="EJV75426.1"/>
    </source>
</evidence>
<keyword evidence="1" id="KW-1133">Transmembrane helix</keyword>
<keyword evidence="1" id="KW-0472">Membrane</keyword>